<proteinExistence type="predicted"/>
<name>A0A2P2Q006_RHIMU</name>
<dbReference type="AlphaFoldDB" id="A0A2P2Q006"/>
<sequence>MFGSLAICCFLLSHLNYFNLFGIS</sequence>
<protein>
    <submittedName>
        <fullName evidence="1">Uncharacterized protein</fullName>
    </submittedName>
</protein>
<reference evidence="1" key="1">
    <citation type="submission" date="2018-02" db="EMBL/GenBank/DDBJ databases">
        <title>Rhizophora mucronata_Transcriptome.</title>
        <authorList>
            <person name="Meera S.P."/>
            <person name="Sreeshan A."/>
            <person name="Augustine A."/>
        </authorList>
    </citation>
    <scope>NUCLEOTIDE SEQUENCE</scope>
    <source>
        <tissue evidence="1">Leaf</tissue>
    </source>
</reference>
<organism evidence="1">
    <name type="scientific">Rhizophora mucronata</name>
    <name type="common">Asiatic mangrove</name>
    <dbReference type="NCBI Taxonomy" id="61149"/>
    <lineage>
        <taxon>Eukaryota</taxon>
        <taxon>Viridiplantae</taxon>
        <taxon>Streptophyta</taxon>
        <taxon>Embryophyta</taxon>
        <taxon>Tracheophyta</taxon>
        <taxon>Spermatophyta</taxon>
        <taxon>Magnoliopsida</taxon>
        <taxon>eudicotyledons</taxon>
        <taxon>Gunneridae</taxon>
        <taxon>Pentapetalae</taxon>
        <taxon>rosids</taxon>
        <taxon>fabids</taxon>
        <taxon>Malpighiales</taxon>
        <taxon>Rhizophoraceae</taxon>
        <taxon>Rhizophora</taxon>
    </lineage>
</organism>
<evidence type="ECO:0000313" key="1">
    <source>
        <dbReference type="EMBL" id="MBX60304.1"/>
    </source>
</evidence>
<accession>A0A2P2Q006</accession>
<dbReference type="EMBL" id="GGEC01079820">
    <property type="protein sequence ID" value="MBX60304.1"/>
    <property type="molecule type" value="Transcribed_RNA"/>
</dbReference>